<keyword evidence="3 8" id="KW-0349">Heme</keyword>
<dbReference type="PRINTS" id="PR00465">
    <property type="entry name" value="EP450IV"/>
</dbReference>
<dbReference type="PANTHER" id="PTHR46206:SF2">
    <property type="entry name" value="CYTOCHROME P450 MONOOXYGENASE AUSG-RELATED"/>
    <property type="match status" value="1"/>
</dbReference>
<evidence type="ECO:0000313" key="11">
    <source>
        <dbReference type="Proteomes" id="UP000030651"/>
    </source>
</evidence>
<dbReference type="Gene3D" id="1.10.630.10">
    <property type="entry name" value="Cytochrome P450"/>
    <property type="match status" value="1"/>
</dbReference>
<reference evidence="11" key="1">
    <citation type="journal article" date="2015" name="BMC Genomics">
        <title>Genomic and transcriptomic analysis of the endophytic fungus Pestalotiopsis fici reveals its lifestyle and high potential for synthesis of natural products.</title>
        <authorList>
            <person name="Wang X."/>
            <person name="Zhang X."/>
            <person name="Liu L."/>
            <person name="Xiang M."/>
            <person name="Wang W."/>
            <person name="Sun X."/>
            <person name="Che Y."/>
            <person name="Guo L."/>
            <person name="Liu G."/>
            <person name="Guo L."/>
            <person name="Wang C."/>
            <person name="Yin W.B."/>
            <person name="Stadler M."/>
            <person name="Zhang X."/>
            <person name="Liu X."/>
        </authorList>
    </citation>
    <scope>NUCLEOTIDE SEQUENCE [LARGE SCALE GENOMIC DNA]</scope>
    <source>
        <strain evidence="11">W106-1 / CGMCC3.15140</strain>
    </source>
</reference>
<gene>
    <name evidence="10" type="ORF">PFICI_02976</name>
</gene>
<organism evidence="10 11">
    <name type="scientific">Pestalotiopsis fici (strain W106-1 / CGMCC3.15140)</name>
    <dbReference type="NCBI Taxonomy" id="1229662"/>
    <lineage>
        <taxon>Eukaryota</taxon>
        <taxon>Fungi</taxon>
        <taxon>Dikarya</taxon>
        <taxon>Ascomycota</taxon>
        <taxon>Pezizomycotina</taxon>
        <taxon>Sordariomycetes</taxon>
        <taxon>Xylariomycetidae</taxon>
        <taxon>Amphisphaeriales</taxon>
        <taxon>Sporocadaceae</taxon>
        <taxon>Pestalotiopsis</taxon>
    </lineage>
</organism>
<keyword evidence="6 8" id="KW-0408">Iron</keyword>
<dbReference type="Pfam" id="PF00067">
    <property type="entry name" value="p450"/>
    <property type="match status" value="1"/>
</dbReference>
<dbReference type="PROSITE" id="PS00086">
    <property type="entry name" value="CYTOCHROME_P450"/>
    <property type="match status" value="1"/>
</dbReference>
<dbReference type="InParanoid" id="W3XI75"/>
<dbReference type="STRING" id="1229662.W3XI75"/>
<dbReference type="PRINTS" id="PR00385">
    <property type="entry name" value="P450"/>
</dbReference>
<accession>W3XI75</accession>
<dbReference type="GO" id="GO:0016705">
    <property type="term" value="F:oxidoreductase activity, acting on paired donors, with incorporation or reduction of molecular oxygen"/>
    <property type="evidence" value="ECO:0007669"/>
    <property type="project" value="InterPro"/>
</dbReference>
<keyword evidence="7 9" id="KW-0503">Monooxygenase</keyword>
<dbReference type="KEGG" id="pfy:PFICI_02976"/>
<dbReference type="PANTHER" id="PTHR46206">
    <property type="entry name" value="CYTOCHROME P450"/>
    <property type="match status" value="1"/>
</dbReference>
<keyword evidence="4 8" id="KW-0479">Metal-binding</keyword>
<comment type="similarity">
    <text evidence="2 9">Belongs to the cytochrome P450 family.</text>
</comment>
<evidence type="ECO:0000256" key="5">
    <source>
        <dbReference type="ARBA" id="ARBA00023002"/>
    </source>
</evidence>
<dbReference type="HOGENOM" id="CLU_022195_6_0_1"/>
<dbReference type="CDD" id="cd11041">
    <property type="entry name" value="CYP503A1-like"/>
    <property type="match status" value="1"/>
</dbReference>
<dbReference type="Proteomes" id="UP000030651">
    <property type="component" value="Unassembled WGS sequence"/>
</dbReference>
<dbReference type="GO" id="GO:0005506">
    <property type="term" value="F:iron ion binding"/>
    <property type="evidence" value="ECO:0007669"/>
    <property type="project" value="InterPro"/>
</dbReference>
<dbReference type="InterPro" id="IPR002403">
    <property type="entry name" value="Cyt_P450_E_grp-IV"/>
</dbReference>
<dbReference type="InterPro" id="IPR017972">
    <property type="entry name" value="Cyt_P450_CS"/>
</dbReference>
<evidence type="ECO:0000256" key="8">
    <source>
        <dbReference type="PIRSR" id="PIRSR602403-1"/>
    </source>
</evidence>
<keyword evidence="5 9" id="KW-0560">Oxidoreductase</keyword>
<dbReference type="eggNOG" id="KOG0156">
    <property type="taxonomic scope" value="Eukaryota"/>
</dbReference>
<evidence type="ECO:0000256" key="7">
    <source>
        <dbReference type="ARBA" id="ARBA00023033"/>
    </source>
</evidence>
<protein>
    <submittedName>
        <fullName evidence="10">Uncharacterized protein</fullName>
    </submittedName>
</protein>
<dbReference type="GO" id="GO:0020037">
    <property type="term" value="F:heme binding"/>
    <property type="evidence" value="ECO:0007669"/>
    <property type="project" value="InterPro"/>
</dbReference>
<dbReference type="AlphaFoldDB" id="W3XI75"/>
<comment type="cofactor">
    <cofactor evidence="1 8">
        <name>heme</name>
        <dbReference type="ChEBI" id="CHEBI:30413"/>
    </cofactor>
</comment>
<evidence type="ECO:0000256" key="4">
    <source>
        <dbReference type="ARBA" id="ARBA00022723"/>
    </source>
</evidence>
<dbReference type="OMA" id="PYNDILE"/>
<dbReference type="InterPro" id="IPR001128">
    <property type="entry name" value="Cyt_P450"/>
</dbReference>
<dbReference type="GO" id="GO:0004497">
    <property type="term" value="F:monooxygenase activity"/>
    <property type="evidence" value="ECO:0007669"/>
    <property type="project" value="UniProtKB-KW"/>
</dbReference>
<sequence length="199" mass="22796">MFNIARHPELFDPLREEIQRVLASSSFTKQSLQELKLMDSVIKESQRLKPIVLAPFRRLCTTDIKLTNGWTIRKGEKIIVSSAHMQDSAYYDDPLEFDGYRFMRMRQTPGEENYSHLVSTSEKHIGFGHGQHACPGRFFAANEVKIALCHLLLKYDWKLPDGHDPKVIAAGMALISEPNGRLAVRRRVEEIDLDSLSEE</sequence>
<keyword evidence="11" id="KW-1185">Reference proteome</keyword>
<evidence type="ECO:0000256" key="2">
    <source>
        <dbReference type="ARBA" id="ARBA00010617"/>
    </source>
</evidence>
<dbReference type="GeneID" id="19267989"/>
<dbReference type="EMBL" id="KI912110">
    <property type="protein sequence ID" value="ETS84951.1"/>
    <property type="molecule type" value="Genomic_DNA"/>
</dbReference>
<dbReference type="SUPFAM" id="SSF48264">
    <property type="entry name" value="Cytochrome P450"/>
    <property type="match status" value="1"/>
</dbReference>
<proteinExistence type="inferred from homology"/>
<evidence type="ECO:0000313" key="10">
    <source>
        <dbReference type="EMBL" id="ETS84951.1"/>
    </source>
</evidence>
<evidence type="ECO:0000256" key="1">
    <source>
        <dbReference type="ARBA" id="ARBA00001971"/>
    </source>
</evidence>
<dbReference type="OrthoDB" id="1844152at2759"/>
<evidence type="ECO:0000256" key="6">
    <source>
        <dbReference type="ARBA" id="ARBA00023004"/>
    </source>
</evidence>
<name>W3XI75_PESFW</name>
<evidence type="ECO:0000256" key="3">
    <source>
        <dbReference type="ARBA" id="ARBA00022617"/>
    </source>
</evidence>
<evidence type="ECO:0000256" key="9">
    <source>
        <dbReference type="RuleBase" id="RU000461"/>
    </source>
</evidence>
<feature type="binding site" description="axial binding residue" evidence="8">
    <location>
        <position position="134"/>
    </location>
    <ligand>
        <name>heme</name>
        <dbReference type="ChEBI" id="CHEBI:30413"/>
    </ligand>
    <ligandPart>
        <name>Fe</name>
        <dbReference type="ChEBI" id="CHEBI:18248"/>
    </ligandPart>
</feature>
<dbReference type="RefSeq" id="XP_007829748.1">
    <property type="nucleotide sequence ID" value="XM_007831557.1"/>
</dbReference>
<dbReference type="InterPro" id="IPR036396">
    <property type="entry name" value="Cyt_P450_sf"/>
</dbReference>